<name>A0ABS0H7B8_9ACTN</name>
<dbReference type="EMBL" id="JADPUN010000341">
    <property type="protein sequence ID" value="MBF9134360.1"/>
    <property type="molecule type" value="Genomic_DNA"/>
</dbReference>
<accession>A0ABS0H7B8</accession>
<feature type="transmembrane region" description="Helical" evidence="1">
    <location>
        <begin position="64"/>
        <end position="81"/>
    </location>
</feature>
<keyword evidence="3" id="KW-1185">Reference proteome</keyword>
<evidence type="ECO:0000256" key="1">
    <source>
        <dbReference type="SAM" id="Phobius"/>
    </source>
</evidence>
<gene>
    <name evidence="2" type="ORF">I0C86_36340</name>
</gene>
<evidence type="ECO:0000313" key="3">
    <source>
        <dbReference type="Proteomes" id="UP000638560"/>
    </source>
</evidence>
<proteinExistence type="predicted"/>
<organism evidence="2 3">
    <name type="scientific">Plantactinospora alkalitolerans</name>
    <dbReference type="NCBI Taxonomy" id="2789879"/>
    <lineage>
        <taxon>Bacteria</taxon>
        <taxon>Bacillati</taxon>
        <taxon>Actinomycetota</taxon>
        <taxon>Actinomycetes</taxon>
        <taxon>Micromonosporales</taxon>
        <taxon>Micromonosporaceae</taxon>
        <taxon>Plantactinospora</taxon>
    </lineage>
</organism>
<comment type="caution">
    <text evidence="2">The sequence shown here is derived from an EMBL/GenBank/DDBJ whole genome shotgun (WGS) entry which is preliminary data.</text>
</comment>
<evidence type="ECO:0000313" key="2">
    <source>
        <dbReference type="EMBL" id="MBF9134360.1"/>
    </source>
</evidence>
<dbReference type="RefSeq" id="WP_196205843.1">
    <property type="nucleotide sequence ID" value="NZ_JADPUN010000341.1"/>
</dbReference>
<feature type="transmembrane region" description="Helical" evidence="1">
    <location>
        <begin position="12"/>
        <end position="30"/>
    </location>
</feature>
<sequence length="184" mass="19967">MTPTALRRAARICLVILVFAAFAAFIPPWLTRTNGDTLNGLNLRHLAFELNDQPYPVAQLFTEVLHLPIYLAILLVPGVAVRSRWGRIVAVLLGLLATVVAVGAVFVLHGTMEDYWEPAWTQRYQLFAVAVGLVAVLVLGAVVTLALGRRQVYAVAVALLLVGSAALHLYSVAVLSWLGRSTSR</sequence>
<reference evidence="2 3" key="1">
    <citation type="submission" date="2020-11" db="EMBL/GenBank/DDBJ databases">
        <title>A novel isolate from a Black sea contaminated sediment with potential to produce alkanes: Plantactinospora alkalitolerans sp. nov.</title>
        <authorList>
            <person name="Carro L."/>
            <person name="Veyisoglu A."/>
            <person name="Guven K."/>
            <person name="Schumann P."/>
            <person name="Klenk H.-P."/>
            <person name="Sahin N."/>
        </authorList>
    </citation>
    <scope>NUCLEOTIDE SEQUENCE [LARGE SCALE GENOMIC DNA]</scope>
    <source>
        <strain evidence="2 3">S1510</strain>
    </source>
</reference>
<feature type="transmembrane region" description="Helical" evidence="1">
    <location>
        <begin position="124"/>
        <end position="147"/>
    </location>
</feature>
<keyword evidence="1" id="KW-0472">Membrane</keyword>
<keyword evidence="1" id="KW-0812">Transmembrane</keyword>
<dbReference type="Proteomes" id="UP000638560">
    <property type="component" value="Unassembled WGS sequence"/>
</dbReference>
<feature type="transmembrane region" description="Helical" evidence="1">
    <location>
        <begin position="88"/>
        <end position="112"/>
    </location>
</feature>
<keyword evidence="1" id="KW-1133">Transmembrane helix</keyword>
<feature type="transmembrane region" description="Helical" evidence="1">
    <location>
        <begin position="154"/>
        <end position="178"/>
    </location>
</feature>
<protein>
    <submittedName>
        <fullName evidence="2">Uncharacterized protein</fullName>
    </submittedName>
</protein>